<keyword evidence="3" id="KW-1185">Reference proteome</keyword>
<sequence length="491" mass="58190">MEIEGFQSYRPFSQSDVSNETQQSANNESETYQFDQNKNELGCYNSANYFIQGQKQLDFYLNMEGHQKDYFQNKNCLENQIYDMNYNQPDTCQTQSQISDQPANQKDLEFSCDIISNKSEQNITYNYLQPQELQCCNETDQEIYRDIKTNKKENVFGQEIIDKYQNSFFSNPLLEFYFISGNICVMNCALNKEFTHFSNLNSCKIPIRTKACSTLGTLEVDLNNKRGGIQNFEFIIQKMRSVSSQRVYKCSLMLEKYQKFVNSYLQRQELLKYQQVTNQFLTKIDSKFDQFVLKTQKIIQEIAQNHPFFSYTLNQFNLQNFEMEMRKFGYSEAFLALLGVDMKQAQSLIWRKGLFDYMDRKNIQEMLFQYISHLVGDNIIQPHDITLFTFDGYEVYAVNNIRVFIDRDAENPFIGMNQALFVNVYDISPNMIKQIISIRQKNKELSQEKIKQQEEDLSYSMEANIFLEKYYKDQQEDFLLQNKRAGYKLIK</sequence>
<accession>Q245K7</accession>
<feature type="compositionally biased region" description="Polar residues" evidence="1">
    <location>
        <begin position="10"/>
        <end position="32"/>
    </location>
</feature>
<dbReference type="HOGENOM" id="CLU_556108_0_0_1"/>
<organism evidence="2 3">
    <name type="scientific">Tetrahymena thermophila (strain SB210)</name>
    <dbReference type="NCBI Taxonomy" id="312017"/>
    <lineage>
        <taxon>Eukaryota</taxon>
        <taxon>Sar</taxon>
        <taxon>Alveolata</taxon>
        <taxon>Ciliophora</taxon>
        <taxon>Intramacronucleata</taxon>
        <taxon>Oligohymenophorea</taxon>
        <taxon>Hymenostomatida</taxon>
        <taxon>Tetrahymenina</taxon>
        <taxon>Tetrahymenidae</taxon>
        <taxon>Tetrahymena</taxon>
    </lineage>
</organism>
<evidence type="ECO:0000313" key="2">
    <source>
        <dbReference type="EMBL" id="EAS03625.1"/>
    </source>
</evidence>
<protein>
    <submittedName>
        <fullName evidence="2">Uncharacterized protein</fullName>
    </submittedName>
</protein>
<dbReference type="EMBL" id="GG662474">
    <property type="protein sequence ID" value="EAS03625.1"/>
    <property type="molecule type" value="Genomic_DNA"/>
</dbReference>
<proteinExistence type="predicted"/>
<evidence type="ECO:0000313" key="3">
    <source>
        <dbReference type="Proteomes" id="UP000009168"/>
    </source>
</evidence>
<dbReference type="KEGG" id="tet:TTHERM_00248410"/>
<feature type="region of interest" description="Disordered" evidence="1">
    <location>
        <begin position="1"/>
        <end position="32"/>
    </location>
</feature>
<dbReference type="InParanoid" id="Q245K7"/>
<dbReference type="Proteomes" id="UP000009168">
    <property type="component" value="Unassembled WGS sequence"/>
</dbReference>
<gene>
    <name evidence="2" type="ORF">TTHERM_00248410</name>
</gene>
<dbReference type="AlphaFoldDB" id="Q245K7"/>
<dbReference type="GeneID" id="7824058"/>
<dbReference type="RefSeq" id="XP_001023871.1">
    <property type="nucleotide sequence ID" value="XM_001023871.3"/>
</dbReference>
<evidence type="ECO:0000256" key="1">
    <source>
        <dbReference type="SAM" id="MobiDB-lite"/>
    </source>
</evidence>
<reference evidence="3" key="1">
    <citation type="journal article" date="2006" name="PLoS Biol.">
        <title>Macronuclear genome sequence of the ciliate Tetrahymena thermophila, a model eukaryote.</title>
        <authorList>
            <person name="Eisen J.A."/>
            <person name="Coyne R.S."/>
            <person name="Wu M."/>
            <person name="Wu D."/>
            <person name="Thiagarajan M."/>
            <person name="Wortman J.R."/>
            <person name="Badger J.H."/>
            <person name="Ren Q."/>
            <person name="Amedeo P."/>
            <person name="Jones K.M."/>
            <person name="Tallon L.J."/>
            <person name="Delcher A.L."/>
            <person name="Salzberg S.L."/>
            <person name="Silva J.C."/>
            <person name="Haas B.J."/>
            <person name="Majoros W.H."/>
            <person name="Farzad M."/>
            <person name="Carlton J.M."/>
            <person name="Smith R.K. Jr."/>
            <person name="Garg J."/>
            <person name="Pearlman R.E."/>
            <person name="Karrer K.M."/>
            <person name="Sun L."/>
            <person name="Manning G."/>
            <person name="Elde N.C."/>
            <person name="Turkewitz A.P."/>
            <person name="Asai D.J."/>
            <person name="Wilkes D.E."/>
            <person name="Wang Y."/>
            <person name="Cai H."/>
            <person name="Collins K."/>
            <person name="Stewart B.A."/>
            <person name="Lee S.R."/>
            <person name="Wilamowska K."/>
            <person name="Weinberg Z."/>
            <person name="Ruzzo W.L."/>
            <person name="Wloga D."/>
            <person name="Gaertig J."/>
            <person name="Frankel J."/>
            <person name="Tsao C.-C."/>
            <person name="Gorovsky M.A."/>
            <person name="Keeling P.J."/>
            <person name="Waller R.F."/>
            <person name="Patron N.J."/>
            <person name="Cherry J.M."/>
            <person name="Stover N.A."/>
            <person name="Krieger C.J."/>
            <person name="del Toro C."/>
            <person name="Ryder H.F."/>
            <person name="Williamson S.C."/>
            <person name="Barbeau R.A."/>
            <person name="Hamilton E.P."/>
            <person name="Orias E."/>
        </authorList>
    </citation>
    <scope>NUCLEOTIDE SEQUENCE [LARGE SCALE GENOMIC DNA]</scope>
    <source>
        <strain evidence="3">SB210</strain>
    </source>
</reference>
<name>Q245K7_TETTS</name>